<gene>
    <name evidence="2" type="ORF">NCTC11545_01446</name>
</gene>
<evidence type="ECO:0000313" key="2">
    <source>
        <dbReference type="EMBL" id="SQA94064.1"/>
    </source>
</evidence>
<protein>
    <recommendedName>
        <fullName evidence="4">Outer membrane protein beta-barrel domain-containing protein</fullName>
    </recommendedName>
</protein>
<sequence length="169" mass="18538">MRKIVLLFGLLLSAGVASAQSFGAGDVQINGGLGVSGPGAMIYGSVDVGINDQITVGGELFYRGRNYNSVKYNNIGVLATSNYHFNKLIRRLPSNVDLYGGLSLGYYNWNNDRDNWYNNNPEYDSGLAVRLQTGGRYFFTENFGVNAELFVEHNSFATGGFKAGVTYRF</sequence>
<evidence type="ECO:0000313" key="3">
    <source>
        <dbReference type="Proteomes" id="UP000250169"/>
    </source>
</evidence>
<dbReference type="Gene3D" id="2.40.160.20">
    <property type="match status" value="1"/>
</dbReference>
<proteinExistence type="predicted"/>
<dbReference type="RefSeq" id="WP_111972717.1">
    <property type="nucleotide sequence ID" value="NZ_UAVS01000005.1"/>
</dbReference>
<dbReference type="Proteomes" id="UP000250169">
    <property type="component" value="Unassembled WGS sequence"/>
</dbReference>
<evidence type="ECO:0008006" key="4">
    <source>
        <dbReference type="Google" id="ProtNLM"/>
    </source>
</evidence>
<dbReference type="SUPFAM" id="SSF56925">
    <property type="entry name" value="OMPA-like"/>
    <property type="match status" value="1"/>
</dbReference>
<accession>A0A2X2SQC4</accession>
<evidence type="ECO:0000256" key="1">
    <source>
        <dbReference type="SAM" id="SignalP"/>
    </source>
</evidence>
<dbReference type="EMBL" id="UAVS01000005">
    <property type="protein sequence ID" value="SQA94064.1"/>
    <property type="molecule type" value="Genomic_DNA"/>
</dbReference>
<feature type="signal peptide" evidence="1">
    <location>
        <begin position="1"/>
        <end position="19"/>
    </location>
</feature>
<organism evidence="2 3">
    <name type="scientific">Capnocytophaga ochracea</name>
    <dbReference type="NCBI Taxonomy" id="1018"/>
    <lineage>
        <taxon>Bacteria</taxon>
        <taxon>Pseudomonadati</taxon>
        <taxon>Bacteroidota</taxon>
        <taxon>Flavobacteriia</taxon>
        <taxon>Flavobacteriales</taxon>
        <taxon>Flavobacteriaceae</taxon>
        <taxon>Capnocytophaga</taxon>
    </lineage>
</organism>
<reference evidence="2 3" key="1">
    <citation type="submission" date="2018-06" db="EMBL/GenBank/DDBJ databases">
        <authorList>
            <consortium name="Pathogen Informatics"/>
            <person name="Doyle S."/>
        </authorList>
    </citation>
    <scope>NUCLEOTIDE SEQUENCE [LARGE SCALE GENOMIC DNA]</scope>
    <source>
        <strain evidence="2 3">NCTC11545</strain>
    </source>
</reference>
<dbReference type="InterPro" id="IPR011250">
    <property type="entry name" value="OMP/PagP_B-barrel"/>
</dbReference>
<name>A0A2X2SQC4_CAPOC</name>
<dbReference type="AlphaFoldDB" id="A0A2X2SQC4"/>
<keyword evidence="1" id="KW-0732">Signal</keyword>
<feature type="chain" id="PRO_5015894106" description="Outer membrane protein beta-barrel domain-containing protein" evidence="1">
    <location>
        <begin position="20"/>
        <end position="169"/>
    </location>
</feature>